<dbReference type="GO" id="GO:0005929">
    <property type="term" value="C:cilium"/>
    <property type="evidence" value="ECO:0007669"/>
    <property type="project" value="TreeGrafter"/>
</dbReference>
<dbReference type="GO" id="GO:0060271">
    <property type="term" value="P:cilium assembly"/>
    <property type="evidence" value="ECO:0007669"/>
    <property type="project" value="TreeGrafter"/>
</dbReference>
<keyword evidence="7" id="KW-0969">Cilium</keyword>
<evidence type="ECO:0000259" key="13">
    <source>
        <dbReference type="Pfam" id="PF23389"/>
    </source>
</evidence>
<dbReference type="PANTHER" id="PTHR14920">
    <property type="entry name" value="OSMOTIC AVOIDANCE ABNORMAL PROTEIN 1/WD REPEAT MEMBRANE PROTEIN"/>
    <property type="match status" value="1"/>
</dbReference>
<evidence type="ECO:0000256" key="2">
    <source>
        <dbReference type="ARBA" id="ARBA00022490"/>
    </source>
</evidence>
<keyword evidence="8" id="KW-0206">Cytoskeleton</keyword>
<dbReference type="GO" id="GO:0008104">
    <property type="term" value="P:intracellular protein localization"/>
    <property type="evidence" value="ECO:0007669"/>
    <property type="project" value="UniProtKB-ARBA"/>
</dbReference>
<dbReference type="GO" id="GO:0035721">
    <property type="term" value="P:intraciliary retrograde transport"/>
    <property type="evidence" value="ECO:0007669"/>
    <property type="project" value="InterPro"/>
</dbReference>
<dbReference type="PANTHER" id="PTHR14920:SF0">
    <property type="entry name" value="WD REPEAT DOMAIN 19"/>
    <property type="match status" value="1"/>
</dbReference>
<keyword evidence="6 10" id="KW-0802">TPR repeat</keyword>
<dbReference type="InterPro" id="IPR056170">
    <property type="entry name" value="Znf_IFT121-like"/>
</dbReference>
<accession>A0A2J7R2J5</accession>
<evidence type="ECO:0000259" key="11">
    <source>
        <dbReference type="Pfam" id="PF15911"/>
    </source>
</evidence>
<evidence type="ECO:0000259" key="14">
    <source>
        <dbReference type="Pfam" id="PF24762"/>
    </source>
</evidence>
<keyword evidence="2" id="KW-0963">Cytoplasm</keyword>
<organism evidence="15 16">
    <name type="scientific">Cryptotermes secundus</name>
    <dbReference type="NCBI Taxonomy" id="105785"/>
    <lineage>
        <taxon>Eukaryota</taxon>
        <taxon>Metazoa</taxon>
        <taxon>Ecdysozoa</taxon>
        <taxon>Arthropoda</taxon>
        <taxon>Hexapoda</taxon>
        <taxon>Insecta</taxon>
        <taxon>Pterygota</taxon>
        <taxon>Neoptera</taxon>
        <taxon>Polyneoptera</taxon>
        <taxon>Dictyoptera</taxon>
        <taxon>Blattodea</taxon>
        <taxon>Blattoidea</taxon>
        <taxon>Termitoidae</taxon>
        <taxon>Kalotermitidae</taxon>
        <taxon>Cryptotermitinae</taxon>
        <taxon>Cryptotermes</taxon>
    </lineage>
</organism>
<dbReference type="FunFam" id="2.130.10.10:FF:000242">
    <property type="entry name" value="WD repeat domain 19, isoform CRA_a"/>
    <property type="match status" value="1"/>
</dbReference>
<dbReference type="InterPro" id="IPR001680">
    <property type="entry name" value="WD40_rpt"/>
</dbReference>
<evidence type="ECO:0000256" key="1">
    <source>
        <dbReference type="ARBA" id="ARBA00004120"/>
    </source>
</evidence>
<dbReference type="SMART" id="SM00320">
    <property type="entry name" value="WD40"/>
    <property type="match status" value="6"/>
</dbReference>
<proteinExistence type="predicted"/>
<dbReference type="FunFam" id="1.25.40.470:FF:000009">
    <property type="entry name" value="WD repeat-containing protein 19 isoform X1"/>
    <property type="match status" value="1"/>
</dbReference>
<evidence type="ECO:0000256" key="7">
    <source>
        <dbReference type="ARBA" id="ARBA00023069"/>
    </source>
</evidence>
<evidence type="ECO:0000313" key="15">
    <source>
        <dbReference type="EMBL" id="PNF35060.1"/>
    </source>
</evidence>
<dbReference type="InterPro" id="IPR011990">
    <property type="entry name" value="TPR-like_helical_dom_sf"/>
</dbReference>
<dbReference type="InterPro" id="IPR057855">
    <property type="entry name" value="Beta-prop_WDR19_1st"/>
</dbReference>
<keyword evidence="4" id="KW-0677">Repeat</keyword>
<reference evidence="15 16" key="1">
    <citation type="submission" date="2017-12" db="EMBL/GenBank/DDBJ databases">
        <title>Hemimetabolous genomes reveal molecular basis of termite eusociality.</title>
        <authorList>
            <person name="Harrison M.C."/>
            <person name="Jongepier E."/>
            <person name="Robertson H.M."/>
            <person name="Arning N."/>
            <person name="Bitard-Feildel T."/>
            <person name="Chao H."/>
            <person name="Childers C.P."/>
            <person name="Dinh H."/>
            <person name="Doddapaneni H."/>
            <person name="Dugan S."/>
            <person name="Gowin J."/>
            <person name="Greiner C."/>
            <person name="Han Y."/>
            <person name="Hu H."/>
            <person name="Hughes D.S.T."/>
            <person name="Huylmans A.-K."/>
            <person name="Kemena C."/>
            <person name="Kremer L.P.M."/>
            <person name="Lee S.L."/>
            <person name="Lopez-Ezquerra A."/>
            <person name="Mallet L."/>
            <person name="Monroy-Kuhn J.M."/>
            <person name="Moser A."/>
            <person name="Murali S.C."/>
            <person name="Muzny D.M."/>
            <person name="Otani S."/>
            <person name="Piulachs M.-D."/>
            <person name="Poelchau M."/>
            <person name="Qu J."/>
            <person name="Schaub F."/>
            <person name="Wada-Katsumata A."/>
            <person name="Worley K.C."/>
            <person name="Xie Q."/>
            <person name="Ylla G."/>
            <person name="Poulsen M."/>
            <person name="Gibbs R.A."/>
            <person name="Schal C."/>
            <person name="Richards S."/>
            <person name="Belles X."/>
            <person name="Korb J."/>
            <person name="Bornberg-Bauer E."/>
        </authorList>
    </citation>
    <scope>NUCLEOTIDE SEQUENCE [LARGE SCALE GENOMIC DNA]</scope>
    <source>
        <tissue evidence="15">Whole body</tissue>
    </source>
</reference>
<name>A0A2J7R2J5_9NEOP</name>
<keyword evidence="16" id="KW-1185">Reference proteome</keyword>
<dbReference type="OrthoDB" id="10250638at2759"/>
<evidence type="ECO:0000256" key="5">
    <source>
        <dbReference type="ARBA" id="ARBA00022794"/>
    </source>
</evidence>
<dbReference type="STRING" id="105785.A0A2J7R2J5"/>
<dbReference type="Pfam" id="PF24762">
    <property type="entry name" value="TPR_IF140-IFT172"/>
    <property type="match status" value="1"/>
</dbReference>
<evidence type="ECO:0000256" key="9">
    <source>
        <dbReference type="ARBA" id="ARBA00023273"/>
    </source>
</evidence>
<dbReference type="InParanoid" id="A0A2J7R2J5"/>
<feature type="domain" description="IFT121-like zinc finger" evidence="12">
    <location>
        <begin position="1299"/>
        <end position="1344"/>
    </location>
</feature>
<evidence type="ECO:0000256" key="8">
    <source>
        <dbReference type="ARBA" id="ARBA00023212"/>
    </source>
</evidence>
<evidence type="ECO:0000313" key="16">
    <source>
        <dbReference type="Proteomes" id="UP000235965"/>
    </source>
</evidence>
<dbReference type="InterPro" id="IPR039468">
    <property type="entry name" value="WDR19_WD40_rpt"/>
</dbReference>
<evidence type="ECO:0000259" key="12">
    <source>
        <dbReference type="Pfam" id="PF23145"/>
    </source>
</evidence>
<gene>
    <name evidence="15" type="primary">WDR19</name>
    <name evidence="15" type="ORF">B7P43_G09454</name>
</gene>
<keyword evidence="5" id="KW-0970">Cilium biogenesis/degradation</keyword>
<dbReference type="Pfam" id="PF15911">
    <property type="entry name" value="Beta-prop_WDR19_2nd"/>
    <property type="match status" value="1"/>
</dbReference>
<protein>
    <submittedName>
        <fullName evidence="15">WD repeat-containing protein 19</fullName>
    </submittedName>
</protein>
<dbReference type="InterPro" id="IPR015943">
    <property type="entry name" value="WD40/YVTN_repeat-like_dom_sf"/>
</dbReference>
<dbReference type="SUPFAM" id="SSF48452">
    <property type="entry name" value="TPR-like"/>
    <property type="match status" value="2"/>
</dbReference>
<evidence type="ECO:0000256" key="4">
    <source>
        <dbReference type="ARBA" id="ARBA00022737"/>
    </source>
</evidence>
<feature type="repeat" description="TPR" evidence="10">
    <location>
        <begin position="1037"/>
        <end position="1070"/>
    </location>
</feature>
<dbReference type="SUPFAM" id="SSF50978">
    <property type="entry name" value="WD40 repeat-like"/>
    <property type="match status" value="1"/>
</dbReference>
<feature type="domain" description="IF140/IFT172/WDR19 TPR" evidence="14">
    <location>
        <begin position="852"/>
        <end position="1062"/>
    </location>
</feature>
<dbReference type="Gene3D" id="1.25.40.470">
    <property type="match status" value="2"/>
</dbReference>
<comment type="subcellular location">
    <subcellularLocation>
        <location evidence="1">Cytoplasm</location>
        <location evidence="1">Cytoskeleton</location>
        <location evidence="1">Cilium basal body</location>
    </subcellularLocation>
</comment>
<keyword evidence="3" id="KW-0853">WD repeat</keyword>
<dbReference type="Proteomes" id="UP000235965">
    <property type="component" value="Unassembled WGS sequence"/>
</dbReference>
<dbReference type="InterPro" id="IPR056168">
    <property type="entry name" value="TPR_IF140/IFT172/WDR19"/>
</dbReference>
<dbReference type="PROSITE" id="PS50005">
    <property type="entry name" value="TPR"/>
    <property type="match status" value="1"/>
</dbReference>
<dbReference type="EMBL" id="NEVH01007828">
    <property type="protein sequence ID" value="PNF35060.1"/>
    <property type="molecule type" value="Genomic_DNA"/>
</dbReference>
<dbReference type="Gene3D" id="2.130.10.10">
    <property type="entry name" value="YVTN repeat-like/Quinoprotein amine dehydrogenase"/>
    <property type="match status" value="2"/>
</dbReference>
<dbReference type="Pfam" id="PF23145">
    <property type="entry name" value="Zf_2nd_IFT121"/>
    <property type="match status" value="1"/>
</dbReference>
<comment type="caution">
    <text evidence="15">The sequence shown here is derived from an EMBL/GenBank/DDBJ whole genome shotgun (WGS) entry which is preliminary data.</text>
</comment>
<evidence type="ECO:0000256" key="10">
    <source>
        <dbReference type="PROSITE-ProRule" id="PRU00339"/>
    </source>
</evidence>
<feature type="domain" description="WDR19 first beta-propeller" evidence="13">
    <location>
        <begin position="20"/>
        <end position="340"/>
    </location>
</feature>
<dbReference type="SUPFAM" id="SSF69322">
    <property type="entry name" value="Tricorn protease domain 2"/>
    <property type="match status" value="1"/>
</dbReference>
<evidence type="ECO:0000256" key="6">
    <source>
        <dbReference type="ARBA" id="ARBA00022803"/>
    </source>
</evidence>
<dbReference type="InterPro" id="IPR019734">
    <property type="entry name" value="TPR_rpt"/>
</dbReference>
<dbReference type="FunCoup" id="A0A2J7R2J5">
    <property type="interactions" value="149"/>
</dbReference>
<feature type="domain" description="WDR19 WD40 repeat" evidence="11">
    <location>
        <begin position="361"/>
        <end position="636"/>
    </location>
</feature>
<keyword evidence="9" id="KW-0966">Cell projection</keyword>
<evidence type="ECO:0000256" key="3">
    <source>
        <dbReference type="ARBA" id="ARBA00022574"/>
    </source>
</evidence>
<dbReference type="GO" id="GO:0030991">
    <property type="term" value="C:intraciliary transport particle A"/>
    <property type="evidence" value="ECO:0007669"/>
    <property type="project" value="TreeGrafter"/>
</dbReference>
<sequence length="1366" mass="153308">MSDEKLLLRLDHPHGPGDTFISWQHGSGGFFATTGVDQSVVIYDHHGRKVEHIPLQGACTGFGWDVDGDLLAIITSSSPHIILWDANTGKKSQVDTGLRDSMSCVRWSKIGSVLAVGTARGNLTIYNHSTAKRIPVLGKHTKRISCGAWSTENLLALGSEDKTLSISNTEGDTLRIISLRSEPSDIQFSEMKLDERLDGEHTVSVLVGRKTLFLYNLHDPENPVELAFQQRYGSVVTYKWFGDGYILLGFSAGFFVAISTHMKEVGQELFQAKNHRNSLNDIAVCSRLGKVASCGDNQVKIHDMSNLQETSSVLTVEEDEVERLSWSEDGQLLGVVTHSGTIYIYLSQLPIIWSVFNTHAAVLTSLTELTLYSCESKAPTPRLTVHLPMEPSFMSLGPYHCAAGMNNRAWFYELGQNKATLLRDREYLGTVSSLRLSADYASVLYEGKIQLHMIETPDVSSEDRESKMFPSQHPLDMNITAHALTTDFLIYASSMGHIHYFFLEDWKLVTDFQHTAGIRELYADQTGIRLIVVDDRSEGYVYSPIADEMLKIPDFPASCSGALWDCDAQEHNVFIVFDDTKIITYLYDKDSIEGTSVINAGLCKLPTNQVPLLLFGGQVVLETASGKLTQMTLPTHEISGPSIHDIQKGSLQQTLDRQLKLHRFSEAWKTCQVLNRKEAWEQLTEGLLRSLEIEFAIRVYRHIGNVGMVWSLQSIQNIEDQRLLAGHVSMFLQDFDRAQDWYLKSSQPVAALHMRQDLLHWDQALQLAAKLAPEQVPYIAREYAQQLEFIGNYAEALSHYERGLLEAHTTEGKKPHPDEETHNMQCRAGVARTAIRCGDIRRGVSIAADTSSSRQLKRECADILESMKHLNDAAMLYESGLFYDKAASAYIRLKNWEKVGDVLPNVTSPKIHLQYAKAKEADGKYQEALKAYEMARDMDSVVRLNLDHLNNPEEAVHVVQETKSIEGAKMVARFFQRLGDYRSAIRFLVLSRCHDEAFQLARQHHQMELYGEVLTDSLEADVKPQDFNSLALHFEGENNSMLAGKYYYHAGDYSKALKHLMQVLKANSEDPKVISLAIEVVAVASDDHLASQLIEFLLGEADGIPKDPKFLFRLYMARHQYREAAKTAIIVASQEQINGNYRNAHDVLFEMYQELRRNGIKIPTEMHSNLMLLHSYILVRLHVRQGEHLKGARMLIRVANNISKFPSHVVPILTSTVIECSRAGLKASAFSYAAMLMRPEYRLQVDPKYSKKIEAVVRKPGSKLSAANEEEEPSSPCPYCDGPLPVTELNCVHCKNSVPFCIATGQHIVKDNLTACPNCDFPAILPELQLIVESGEACPMCCKAISVDQLRKVADVKSYLYQQGED</sequence>
<dbReference type="InterPro" id="IPR040379">
    <property type="entry name" value="WDR19/dyf-2"/>
</dbReference>
<dbReference type="InterPro" id="IPR036322">
    <property type="entry name" value="WD40_repeat_dom_sf"/>
</dbReference>
<dbReference type="Pfam" id="PF23389">
    <property type="entry name" value="Beta-prop_WDR19_1st"/>
    <property type="match status" value="1"/>
</dbReference>